<dbReference type="Proteomes" id="UP000093737">
    <property type="component" value="Unassembled WGS sequence"/>
</dbReference>
<organism evidence="1 2">
    <name type="scientific">Rhizobium loti</name>
    <name type="common">Mesorhizobium loti</name>
    <dbReference type="NCBI Taxonomy" id="381"/>
    <lineage>
        <taxon>Bacteria</taxon>
        <taxon>Pseudomonadati</taxon>
        <taxon>Pseudomonadota</taxon>
        <taxon>Alphaproteobacteria</taxon>
        <taxon>Hyphomicrobiales</taxon>
        <taxon>Phyllobacteriaceae</taxon>
        <taxon>Mesorhizobium</taxon>
    </lineage>
</organism>
<dbReference type="EMBL" id="LYTK01000001">
    <property type="protein sequence ID" value="OBQ72406.1"/>
    <property type="molecule type" value="Genomic_DNA"/>
</dbReference>
<gene>
    <name evidence="1" type="ORF">A8145_06240</name>
</gene>
<sequence>MVGAGGGPMKRDWVKLPKPWAELRPSLRDEVAAKAGDIHTYDGGHVSLVDGLWQVVFSGGANDADLVLNALRKPN</sequence>
<accession>A0A6M7U3P6</accession>
<protein>
    <submittedName>
        <fullName evidence="1">Uncharacterized protein</fullName>
    </submittedName>
</protein>
<dbReference type="AlphaFoldDB" id="A0A6M7U3P6"/>
<reference evidence="1 2" key="1">
    <citation type="submission" date="2016-05" db="EMBL/GenBank/DDBJ databases">
        <authorList>
            <person name="Ramsay J.P."/>
        </authorList>
    </citation>
    <scope>NUCLEOTIDE SEQUENCE [LARGE SCALE GENOMIC DNA]</scope>
    <source>
        <strain evidence="1 2">NZP2042</strain>
    </source>
</reference>
<proteinExistence type="predicted"/>
<evidence type="ECO:0000313" key="1">
    <source>
        <dbReference type="EMBL" id="OBQ72406.1"/>
    </source>
</evidence>
<comment type="caution">
    <text evidence="1">The sequence shown here is derived from an EMBL/GenBank/DDBJ whole genome shotgun (WGS) entry which is preliminary data.</text>
</comment>
<evidence type="ECO:0000313" key="2">
    <source>
        <dbReference type="Proteomes" id="UP000093737"/>
    </source>
</evidence>
<name>A0A6M7U3P6_RHILI</name>